<reference evidence="4 5" key="1">
    <citation type="journal article" date="2014" name="Int. J. Syst. Evol. Microbiol.">
        <title>Nocardioides zeae sp. nov., isolated from the stem of Zea mays.</title>
        <authorList>
            <person name="Glaeser S.P."/>
            <person name="McInroy J.A."/>
            <person name="Busse H.J."/>
            <person name="Kampfer P."/>
        </authorList>
    </citation>
    <scope>NUCLEOTIDE SEQUENCE [LARGE SCALE GENOMIC DNA]</scope>
    <source>
        <strain evidence="4 5">JCM 30728</strain>
    </source>
</reference>
<dbReference type="PANTHER" id="PTHR12215:SF10">
    <property type="entry name" value="L-AMINOADIPATE-SEMIALDEHYDE DEHYDROGENASE-PHOSPHOPANTETHEINYL TRANSFERASE"/>
    <property type="match status" value="1"/>
</dbReference>
<accession>A0A6P0HKU0</accession>
<dbReference type="InterPro" id="IPR050559">
    <property type="entry name" value="P-Pant_transferase_sf"/>
</dbReference>
<comment type="caution">
    <text evidence="4">The sequence shown here is derived from an EMBL/GenBank/DDBJ whole genome shotgun (WGS) entry which is preliminary data.</text>
</comment>
<dbReference type="PANTHER" id="PTHR12215">
    <property type="entry name" value="PHOSPHOPANTETHEINE TRANSFERASE"/>
    <property type="match status" value="1"/>
</dbReference>
<dbReference type="Pfam" id="PF01648">
    <property type="entry name" value="ACPS"/>
    <property type="match status" value="1"/>
</dbReference>
<keyword evidence="2 4" id="KW-0808">Transferase</keyword>
<comment type="similarity">
    <text evidence="1">Belongs to the P-Pant transferase superfamily. Gsp/Sfp/HetI/AcpT family.</text>
</comment>
<dbReference type="GO" id="GO:0019878">
    <property type="term" value="P:lysine biosynthetic process via aminoadipic acid"/>
    <property type="evidence" value="ECO:0007669"/>
    <property type="project" value="TreeGrafter"/>
</dbReference>
<evidence type="ECO:0000256" key="2">
    <source>
        <dbReference type="ARBA" id="ARBA00022679"/>
    </source>
</evidence>
<evidence type="ECO:0000256" key="1">
    <source>
        <dbReference type="ARBA" id="ARBA00010990"/>
    </source>
</evidence>
<keyword evidence="5" id="KW-1185">Reference proteome</keyword>
<gene>
    <name evidence="4" type="ORF">G3T38_11325</name>
</gene>
<dbReference type="EMBL" id="JAAGXA010000007">
    <property type="protein sequence ID" value="NEN78867.1"/>
    <property type="molecule type" value="Genomic_DNA"/>
</dbReference>
<sequence length="212" mass="21790">MTDGVRSLVDATPDVLAAAGGAERAWALLAPYERTRIDRLERAGDRDDHVAAHVLVRRVAAALLADGGRAVGAEDLVLEQHCPGCGSATHGRPAVTGEIGLHVSLSHARGWVAAAAATRPCGIDVETVRPVAPLHGVLTADEAAELAELPAAARSSAFLRLWTRKEAVVKTGAAGLEDLARLDVRGAEPVAGVRVRDLGTPPAVLAAIALAG</sequence>
<name>A0A6P0HKU0_9ACTN</name>
<dbReference type="InterPro" id="IPR037143">
    <property type="entry name" value="4-PPantetheinyl_Trfase_dom_sf"/>
</dbReference>
<protein>
    <submittedName>
        <fullName evidence="4">4'-phosphopantetheinyl transferase superfamily protein</fullName>
    </submittedName>
</protein>
<proteinExistence type="inferred from homology"/>
<dbReference type="SUPFAM" id="SSF56214">
    <property type="entry name" value="4'-phosphopantetheinyl transferase"/>
    <property type="match status" value="2"/>
</dbReference>
<dbReference type="InterPro" id="IPR008278">
    <property type="entry name" value="4-PPantetheinyl_Trfase_dom"/>
</dbReference>
<feature type="domain" description="4'-phosphopantetheinyl transferase" evidence="3">
    <location>
        <begin position="120"/>
        <end position="180"/>
    </location>
</feature>
<dbReference type="Gene3D" id="3.90.470.20">
    <property type="entry name" value="4'-phosphopantetheinyl transferase domain"/>
    <property type="match status" value="1"/>
</dbReference>
<dbReference type="GO" id="GO:0000287">
    <property type="term" value="F:magnesium ion binding"/>
    <property type="evidence" value="ECO:0007669"/>
    <property type="project" value="InterPro"/>
</dbReference>
<organism evidence="4 5">
    <name type="scientific">Nocardioides zeae</name>
    <dbReference type="NCBI Taxonomy" id="1457234"/>
    <lineage>
        <taxon>Bacteria</taxon>
        <taxon>Bacillati</taxon>
        <taxon>Actinomycetota</taxon>
        <taxon>Actinomycetes</taxon>
        <taxon>Propionibacteriales</taxon>
        <taxon>Nocardioidaceae</taxon>
        <taxon>Nocardioides</taxon>
    </lineage>
</organism>
<evidence type="ECO:0000313" key="5">
    <source>
        <dbReference type="Proteomes" id="UP000468687"/>
    </source>
</evidence>
<evidence type="ECO:0000259" key="3">
    <source>
        <dbReference type="Pfam" id="PF01648"/>
    </source>
</evidence>
<dbReference type="GO" id="GO:0008897">
    <property type="term" value="F:holo-[acyl-carrier-protein] synthase activity"/>
    <property type="evidence" value="ECO:0007669"/>
    <property type="project" value="InterPro"/>
</dbReference>
<dbReference type="AlphaFoldDB" id="A0A6P0HKU0"/>
<dbReference type="RefSeq" id="WP_163772421.1">
    <property type="nucleotide sequence ID" value="NZ_JAAGXA010000007.1"/>
</dbReference>
<evidence type="ECO:0000313" key="4">
    <source>
        <dbReference type="EMBL" id="NEN78867.1"/>
    </source>
</evidence>
<dbReference type="GO" id="GO:0005829">
    <property type="term" value="C:cytosol"/>
    <property type="evidence" value="ECO:0007669"/>
    <property type="project" value="TreeGrafter"/>
</dbReference>
<dbReference type="Proteomes" id="UP000468687">
    <property type="component" value="Unassembled WGS sequence"/>
</dbReference>